<reference evidence="3 4" key="1">
    <citation type="submission" date="2019-10" db="EMBL/GenBank/DDBJ databases">
        <title>Rudanella paleaurantiibacter sp. nov., isolated from sludge.</title>
        <authorList>
            <person name="Xu S.Q."/>
        </authorList>
    </citation>
    <scope>NUCLEOTIDE SEQUENCE [LARGE SCALE GENOMIC DNA]</scope>
    <source>
        <strain evidence="3 4">HX-22-17</strain>
    </source>
</reference>
<dbReference type="RefSeq" id="WP_152123785.1">
    <property type="nucleotide sequence ID" value="NZ_WELI01000002.1"/>
</dbReference>
<dbReference type="InterPro" id="IPR025380">
    <property type="entry name" value="DUF4369"/>
</dbReference>
<dbReference type="InterPro" id="IPR033395">
    <property type="entry name" value="DUF5106"/>
</dbReference>
<organism evidence="3 4">
    <name type="scientific">Rudanella paleaurantiibacter</name>
    <dbReference type="NCBI Taxonomy" id="2614655"/>
    <lineage>
        <taxon>Bacteria</taxon>
        <taxon>Pseudomonadati</taxon>
        <taxon>Bacteroidota</taxon>
        <taxon>Cytophagia</taxon>
        <taxon>Cytophagales</taxon>
        <taxon>Cytophagaceae</taxon>
        <taxon>Rudanella</taxon>
    </lineage>
</organism>
<dbReference type="EMBL" id="WELI01000002">
    <property type="protein sequence ID" value="KAB7732218.1"/>
    <property type="molecule type" value="Genomic_DNA"/>
</dbReference>
<dbReference type="PANTHER" id="PTHR42852:SF13">
    <property type="entry name" value="PROTEIN DIPZ"/>
    <property type="match status" value="1"/>
</dbReference>
<comment type="caution">
    <text evidence="3">The sequence shown here is derived from an EMBL/GenBank/DDBJ whole genome shotgun (WGS) entry which is preliminary data.</text>
</comment>
<dbReference type="Pfam" id="PF14289">
    <property type="entry name" value="DUF4369"/>
    <property type="match status" value="1"/>
</dbReference>
<dbReference type="SUPFAM" id="SSF52833">
    <property type="entry name" value="Thioredoxin-like"/>
    <property type="match status" value="1"/>
</dbReference>
<keyword evidence="1" id="KW-0732">Signal</keyword>
<evidence type="ECO:0000313" key="3">
    <source>
        <dbReference type="EMBL" id="KAB7732218.1"/>
    </source>
</evidence>
<evidence type="ECO:0000313" key="4">
    <source>
        <dbReference type="Proteomes" id="UP000488299"/>
    </source>
</evidence>
<dbReference type="InterPro" id="IPR036249">
    <property type="entry name" value="Thioredoxin-like_sf"/>
</dbReference>
<feature type="signal peptide" evidence="1">
    <location>
        <begin position="1"/>
        <end position="20"/>
    </location>
</feature>
<dbReference type="PANTHER" id="PTHR42852">
    <property type="entry name" value="THIOL:DISULFIDE INTERCHANGE PROTEIN DSBE"/>
    <property type="match status" value="1"/>
</dbReference>
<evidence type="ECO:0000259" key="2">
    <source>
        <dbReference type="PROSITE" id="PS51352"/>
    </source>
</evidence>
<dbReference type="CDD" id="cd02966">
    <property type="entry name" value="TlpA_like_family"/>
    <property type="match status" value="1"/>
</dbReference>
<dbReference type="PROSITE" id="PS51352">
    <property type="entry name" value="THIOREDOXIN_2"/>
    <property type="match status" value="1"/>
</dbReference>
<feature type="chain" id="PRO_5029727002" evidence="1">
    <location>
        <begin position="21"/>
        <end position="491"/>
    </location>
</feature>
<feature type="domain" description="Thioredoxin" evidence="2">
    <location>
        <begin position="331"/>
        <end position="476"/>
    </location>
</feature>
<evidence type="ECO:0000256" key="1">
    <source>
        <dbReference type="SAM" id="SignalP"/>
    </source>
</evidence>
<name>A0A7J5U3L4_9BACT</name>
<dbReference type="Pfam" id="PF13905">
    <property type="entry name" value="Thioredoxin_8"/>
    <property type="match status" value="1"/>
</dbReference>
<dbReference type="AlphaFoldDB" id="A0A7J5U3L4"/>
<proteinExistence type="predicted"/>
<dbReference type="InterPro" id="IPR050553">
    <property type="entry name" value="Thioredoxin_ResA/DsbE_sf"/>
</dbReference>
<dbReference type="InterPro" id="IPR013766">
    <property type="entry name" value="Thioredoxin_domain"/>
</dbReference>
<dbReference type="InterPro" id="IPR012336">
    <property type="entry name" value="Thioredoxin-like_fold"/>
</dbReference>
<protein>
    <submittedName>
        <fullName evidence="3">DUF4369 domain-containing protein</fullName>
    </submittedName>
</protein>
<dbReference type="Gene3D" id="3.40.30.10">
    <property type="entry name" value="Glutaredoxin"/>
    <property type="match status" value="1"/>
</dbReference>
<keyword evidence="4" id="KW-1185">Reference proteome</keyword>
<dbReference type="Pfam" id="PF17127">
    <property type="entry name" value="DUF5106"/>
    <property type="match status" value="1"/>
</dbReference>
<dbReference type="Proteomes" id="UP000488299">
    <property type="component" value="Unassembled WGS sequence"/>
</dbReference>
<gene>
    <name evidence="3" type="ORF">F5984_08420</name>
</gene>
<sequence>MKKLFCMALLGILSATALLAQTTNKPYRISGQIKGLRDTSVVLAHWYRSGTQYIPKDTAKINAQGQFVFEGDKALPQGLYLVLTPKQRYMEFILDDQQTFSFVTDTTNFIRSMKVTGSRENEKFYEYQQSLATLYEEVQAIEVQKKMRNDAVSAALFQKQQNELAQKANQIRLDFVQNNKGLFATKLLEASAEPNVPAPPKAANGRPDSLWTFNYYKAHYWDGFDLADDRFLLTPVYQRKLERYMKELTVQQTDSITKEADFLIRKTKPGSDMHLYTIYWITSQYERPTVLGTDGVFIHMAEKYYLSGVMPMSDSTALANVREKINTLKPLLIGKPFPALSVSDTLRRPINFASLKSDYLIVFFYDPECGHCRTAAPLLKKYTDANKGKGIDVLAVPVSNSPESWKKFINEFKLQNWIHGYDFTFRTDFRHRYDVFTTPQVYVLDKSRTIIGRGIPAEQAGDFLDFYKRQLAAKAAPATVKKEAKPAAKGK</sequence>
<accession>A0A7J5U3L4</accession>